<reference evidence="2 3" key="1">
    <citation type="submission" date="2016-04" db="EMBL/GenBank/DDBJ databases">
        <title>Acidithiobacillus ferrooxidans genome sequencing and assembly.</title>
        <authorList>
            <person name="Zhou Z."/>
        </authorList>
    </citation>
    <scope>NUCLEOTIDE SEQUENCE [LARGE SCALE GENOMIC DNA]</scope>
    <source>
        <strain evidence="2 3">BY0502</strain>
    </source>
</reference>
<comment type="caution">
    <text evidence="2">The sequence shown here is derived from an EMBL/GenBank/DDBJ whole genome shotgun (WGS) entry which is preliminary data.</text>
</comment>
<keyword evidence="3" id="KW-1185">Reference proteome</keyword>
<accession>A0A179BLK8</accession>
<feature type="signal peptide" evidence="1">
    <location>
        <begin position="1"/>
        <end position="38"/>
    </location>
</feature>
<dbReference type="Proteomes" id="UP000078302">
    <property type="component" value="Unassembled WGS sequence"/>
</dbReference>
<evidence type="ECO:0000313" key="2">
    <source>
        <dbReference type="EMBL" id="OAP91884.1"/>
    </source>
</evidence>
<evidence type="ECO:0008006" key="4">
    <source>
        <dbReference type="Google" id="ProtNLM"/>
    </source>
</evidence>
<dbReference type="Pfam" id="PF07642">
    <property type="entry name" value="BBP2"/>
    <property type="match status" value="1"/>
</dbReference>
<dbReference type="InterPro" id="IPR011486">
    <property type="entry name" value="BBP2"/>
</dbReference>
<dbReference type="OrthoDB" id="5651975at2"/>
<proteinExistence type="predicted"/>
<keyword evidence="1" id="KW-0732">Signal</keyword>
<dbReference type="EMBL" id="LVXZ01000062">
    <property type="protein sequence ID" value="OAP91884.1"/>
    <property type="molecule type" value="Genomic_DNA"/>
</dbReference>
<dbReference type="SUPFAM" id="SSF56935">
    <property type="entry name" value="Porins"/>
    <property type="match status" value="1"/>
</dbReference>
<gene>
    <name evidence="2" type="ORF">A4H96_05620</name>
</gene>
<name>A0A179BLK8_ACIFR</name>
<sequence>MSTFTTTKHHHTNSKQCLTILAVAILSTLTLVSGTVQAAPLPMPSMTGPLQTPSPFQFSAGPLGKLDITGVMSGMGVWQDNPVPGDRFTRADISNGQIFIQKTHGLIQFFLQAGAYNMPALGTPFLSTGATTADYYGALPQAYLKIAPTKNFSVLIGKLPTLIGAEYTFTFENMNIERGLLWNQENAVNRGVQVNYSAGPLSASLAWSDGFYSNRFNWLSGSLSYTINSANTVSFVGMGNAGQTDYSTSLATPIYQNNSDIYNLIYTYSSGPWMIQPYLQYTHVPANPAIGVGHSTATKGAAILASYSLTPHVTLAARAEYITSTGNATDGAVNLMYGPGSKAWSITVTPTYQDHDFFARAEFSYVQASSYTQGDVFGPQGTNPTQARALVETGFLF</sequence>
<evidence type="ECO:0000256" key="1">
    <source>
        <dbReference type="SAM" id="SignalP"/>
    </source>
</evidence>
<organism evidence="2 3">
    <name type="scientific">Acidithiobacillus ferrooxidans</name>
    <name type="common">Thiobacillus ferrooxidans</name>
    <dbReference type="NCBI Taxonomy" id="920"/>
    <lineage>
        <taxon>Bacteria</taxon>
        <taxon>Pseudomonadati</taxon>
        <taxon>Pseudomonadota</taxon>
        <taxon>Acidithiobacillia</taxon>
        <taxon>Acidithiobacillales</taxon>
        <taxon>Acidithiobacillaceae</taxon>
        <taxon>Acidithiobacillus</taxon>
    </lineage>
</organism>
<evidence type="ECO:0000313" key="3">
    <source>
        <dbReference type="Proteomes" id="UP000078302"/>
    </source>
</evidence>
<protein>
    <recommendedName>
        <fullName evidence="4">Porin</fullName>
    </recommendedName>
</protein>
<dbReference type="AlphaFoldDB" id="A0A179BLK8"/>
<feature type="chain" id="PRO_5008099419" description="Porin" evidence="1">
    <location>
        <begin position="39"/>
        <end position="397"/>
    </location>
</feature>
<dbReference type="RefSeq" id="WP_064218679.1">
    <property type="nucleotide sequence ID" value="NZ_LVXZ01000062.1"/>
</dbReference>